<proteinExistence type="predicted"/>
<keyword evidence="3" id="KW-1185">Reference proteome</keyword>
<dbReference type="EMBL" id="LK391710">
    <property type="protein sequence ID" value="CDR97679.1"/>
    <property type="molecule type" value="Genomic_DNA"/>
</dbReference>
<evidence type="ECO:0000256" key="1">
    <source>
        <dbReference type="SAM" id="SignalP"/>
    </source>
</evidence>
<organism evidence="2 3">
    <name type="scientific">Babesia bigemina</name>
    <dbReference type="NCBI Taxonomy" id="5866"/>
    <lineage>
        <taxon>Eukaryota</taxon>
        <taxon>Sar</taxon>
        <taxon>Alveolata</taxon>
        <taxon>Apicomplexa</taxon>
        <taxon>Aconoidasida</taxon>
        <taxon>Piroplasmida</taxon>
        <taxon>Babesiidae</taxon>
        <taxon>Babesia</taxon>
    </lineage>
</organism>
<name>A0A061DDT6_BABBI</name>
<protein>
    <submittedName>
        <fullName evidence="2">Uncharacterized protein</fullName>
    </submittedName>
</protein>
<accession>A0A061DDT6</accession>
<feature type="signal peptide" evidence="1">
    <location>
        <begin position="1"/>
        <end position="21"/>
    </location>
</feature>
<keyword evidence="1" id="KW-0732">Signal</keyword>
<feature type="chain" id="PRO_5001600300" evidence="1">
    <location>
        <begin position="22"/>
        <end position="282"/>
    </location>
</feature>
<evidence type="ECO:0000313" key="3">
    <source>
        <dbReference type="Proteomes" id="UP000033188"/>
    </source>
</evidence>
<dbReference type="AlphaFoldDB" id="A0A061DDT6"/>
<dbReference type="KEGG" id="bbig:BBBOND_0401710"/>
<evidence type="ECO:0000313" key="2">
    <source>
        <dbReference type="EMBL" id="CDR97679.1"/>
    </source>
</evidence>
<reference evidence="3" key="1">
    <citation type="journal article" date="2014" name="Nucleic Acids Res.">
        <title>The evolutionary dynamics of variant antigen genes in Babesia reveal a history of genomic innovation underlying host-parasite interaction.</title>
        <authorList>
            <person name="Jackson A.P."/>
            <person name="Otto T.D."/>
            <person name="Darby A."/>
            <person name="Ramaprasad A."/>
            <person name="Xia D."/>
            <person name="Echaide I.E."/>
            <person name="Farber M."/>
            <person name="Gahlot S."/>
            <person name="Gamble J."/>
            <person name="Gupta D."/>
            <person name="Gupta Y."/>
            <person name="Jackson L."/>
            <person name="Malandrin L."/>
            <person name="Malas T.B."/>
            <person name="Moussa E."/>
            <person name="Nair M."/>
            <person name="Reid A.J."/>
            <person name="Sanders M."/>
            <person name="Sharma J."/>
            <person name="Tracey A."/>
            <person name="Quail M.A."/>
            <person name="Weir W."/>
            <person name="Wastling J.M."/>
            <person name="Hall N."/>
            <person name="Willadsen P."/>
            <person name="Lingelbach K."/>
            <person name="Shiels B."/>
            <person name="Tait A."/>
            <person name="Berriman M."/>
            <person name="Allred D.R."/>
            <person name="Pain A."/>
        </authorList>
    </citation>
    <scope>NUCLEOTIDE SEQUENCE [LARGE SCALE GENOMIC DNA]</scope>
    <source>
        <strain evidence="3">Bond</strain>
    </source>
</reference>
<dbReference type="OrthoDB" id="10430416at2759"/>
<dbReference type="RefSeq" id="XP_012769865.1">
    <property type="nucleotide sequence ID" value="XM_012914411.1"/>
</dbReference>
<dbReference type="GeneID" id="24566220"/>
<gene>
    <name evidence="2" type="ORF">BBBOND_0401710</name>
</gene>
<dbReference type="Proteomes" id="UP000033188">
    <property type="component" value="Chromosome 4"/>
</dbReference>
<sequence length="282" mass="30979">MARHLRAAILASVLSLCCVQAFITTPIVPNTLVALVRPKMSGIVEIAARWKDAYDKRVSRTSEEEQAIMSIASQFPLPTHGAFLPPRNIKGLGSLTDEELSASNEADVVNMCNVIRSFASSVLKIHEVLINMADQAYPDRAVAAERKLLLQRLAGFLGLSLEGFIIEVRMIVWKGTKGAFHNPHAGTDYLAAVGRGAVKQAINGIIPYDDADLQAVVERFYELATDMHQRIDVDILENETFAKDGMENIVNSRVRDALMDIAEPYLVECGAAIKMRESVENA</sequence>
<dbReference type="VEuPathDB" id="PiroplasmaDB:BBBOND_0401710"/>